<accession>A0ACC0KKZ4</accession>
<evidence type="ECO:0000313" key="2">
    <source>
        <dbReference type="Proteomes" id="UP001064048"/>
    </source>
</evidence>
<keyword evidence="2" id="KW-1185">Reference proteome</keyword>
<organism evidence="1 2">
    <name type="scientific">Choristoneura fumiferana</name>
    <name type="common">Spruce budworm moth</name>
    <name type="synonym">Archips fumiferana</name>
    <dbReference type="NCBI Taxonomy" id="7141"/>
    <lineage>
        <taxon>Eukaryota</taxon>
        <taxon>Metazoa</taxon>
        <taxon>Ecdysozoa</taxon>
        <taxon>Arthropoda</taxon>
        <taxon>Hexapoda</taxon>
        <taxon>Insecta</taxon>
        <taxon>Pterygota</taxon>
        <taxon>Neoptera</taxon>
        <taxon>Endopterygota</taxon>
        <taxon>Lepidoptera</taxon>
        <taxon>Glossata</taxon>
        <taxon>Ditrysia</taxon>
        <taxon>Tortricoidea</taxon>
        <taxon>Tortricidae</taxon>
        <taxon>Tortricinae</taxon>
        <taxon>Choristoneura</taxon>
    </lineage>
</organism>
<reference evidence="1 2" key="1">
    <citation type="journal article" date="2022" name="Genome Biol. Evol.">
        <title>The Spruce Budworm Genome: Reconstructing the Evolutionary History of Antifreeze Proteins.</title>
        <authorList>
            <person name="Beliveau C."/>
            <person name="Gagne P."/>
            <person name="Picq S."/>
            <person name="Vernygora O."/>
            <person name="Keeling C.I."/>
            <person name="Pinkney K."/>
            <person name="Doucet D."/>
            <person name="Wen F."/>
            <person name="Johnston J.S."/>
            <person name="Maaroufi H."/>
            <person name="Boyle B."/>
            <person name="Laroche J."/>
            <person name="Dewar K."/>
            <person name="Juretic N."/>
            <person name="Blackburn G."/>
            <person name="Nisole A."/>
            <person name="Brunet B."/>
            <person name="Brandao M."/>
            <person name="Lumley L."/>
            <person name="Duan J."/>
            <person name="Quan G."/>
            <person name="Lucarotti C.J."/>
            <person name="Roe A.D."/>
            <person name="Sperling F.A.H."/>
            <person name="Levesque R.C."/>
            <person name="Cusson M."/>
        </authorList>
    </citation>
    <scope>NUCLEOTIDE SEQUENCE [LARGE SCALE GENOMIC DNA]</scope>
    <source>
        <strain evidence="1">Glfc:IPQL:Cfum</strain>
    </source>
</reference>
<dbReference type="EMBL" id="CM046117">
    <property type="protein sequence ID" value="KAI8436932.1"/>
    <property type="molecule type" value="Genomic_DNA"/>
</dbReference>
<evidence type="ECO:0000313" key="1">
    <source>
        <dbReference type="EMBL" id="KAI8436932.1"/>
    </source>
</evidence>
<protein>
    <submittedName>
        <fullName evidence="1">Uncharacterized protein</fullName>
    </submittedName>
</protein>
<dbReference type="Proteomes" id="UP001064048">
    <property type="component" value="Chromosome 17"/>
</dbReference>
<comment type="caution">
    <text evidence="1">The sequence shown here is derived from an EMBL/GenBank/DDBJ whole genome shotgun (WGS) entry which is preliminary data.</text>
</comment>
<proteinExistence type="predicted"/>
<sequence length="74" mass="6842">MGLLAAIAVNVLGGAVIYGTGGLGAAWVAPMLGFGSSGIAAGSTAAAAQAYYGNVAAGSIISTLTSVAMAAPTP</sequence>
<name>A0ACC0KKZ4_CHOFU</name>
<gene>
    <name evidence="1" type="ORF">MSG28_010358</name>
</gene>